<reference evidence="2" key="1">
    <citation type="submission" date="2016-10" db="EMBL/GenBank/DDBJ databases">
        <authorList>
            <person name="Varghese N."/>
            <person name="Submissions S."/>
        </authorList>
    </citation>
    <scope>NUCLEOTIDE SEQUENCE [LARGE SCALE GENOMIC DNA]</scope>
    <source>
        <strain evidence="2">CGMCC 4.578</strain>
    </source>
</reference>
<accession>A0A1H9ELL3</accession>
<evidence type="ECO:0000313" key="2">
    <source>
        <dbReference type="Proteomes" id="UP000199028"/>
    </source>
</evidence>
<dbReference type="RefSeq" id="WP_090063658.1">
    <property type="nucleotide sequence ID" value="NZ_FOFT01000002.1"/>
</dbReference>
<gene>
    <name evidence="1" type="ORF">SAMN05216195_10215</name>
</gene>
<evidence type="ECO:0000313" key="1">
    <source>
        <dbReference type="EMBL" id="SEQ26525.1"/>
    </source>
</evidence>
<dbReference type="AlphaFoldDB" id="A0A1H9ELL3"/>
<keyword evidence="2" id="KW-1185">Reference proteome</keyword>
<dbReference type="Proteomes" id="UP000199028">
    <property type="component" value="Unassembled WGS sequence"/>
</dbReference>
<protein>
    <submittedName>
        <fullName evidence="1">Uncharacterized protein</fullName>
    </submittedName>
</protein>
<proteinExistence type="predicted"/>
<name>A0A1H9ELL3_9PSEU</name>
<sequence length="176" mass="19741">MDATRTADAMHALVCDIVRDHAADLDQAMAYLSGFLLCRHSHPMWNNCLSCGRPALAQPVIAELQPVRESLRAHSPDPLLVRVRSHALPHRDEADGTPWYTAPFQAWIDAALRQAVQLHAWGMWWPGVEMDDHDETRDCGGVIVGYTWYTIKLSHGAHRYVYAERLAAAVHEGDLP</sequence>
<organism evidence="1 2">
    <name type="scientific">Lentzea flaviverrucosa</name>
    <dbReference type="NCBI Taxonomy" id="200379"/>
    <lineage>
        <taxon>Bacteria</taxon>
        <taxon>Bacillati</taxon>
        <taxon>Actinomycetota</taxon>
        <taxon>Actinomycetes</taxon>
        <taxon>Pseudonocardiales</taxon>
        <taxon>Pseudonocardiaceae</taxon>
        <taxon>Lentzea</taxon>
    </lineage>
</organism>
<dbReference type="EMBL" id="FOFT01000002">
    <property type="protein sequence ID" value="SEQ26525.1"/>
    <property type="molecule type" value="Genomic_DNA"/>
</dbReference>